<keyword evidence="4 6" id="KW-1133">Transmembrane helix</keyword>
<reference evidence="8" key="1">
    <citation type="submission" date="2018-12" db="EMBL/GenBank/DDBJ databases">
        <authorList>
            <person name="Sun L."/>
            <person name="Chen Z."/>
        </authorList>
    </citation>
    <scope>NUCLEOTIDE SEQUENCE [LARGE SCALE GENOMIC DNA]</scope>
    <source>
        <strain evidence="8">3-2-2</strain>
    </source>
</reference>
<feature type="transmembrane region" description="Helical" evidence="6">
    <location>
        <begin position="161"/>
        <end position="181"/>
    </location>
</feature>
<evidence type="ECO:0000313" key="8">
    <source>
        <dbReference type="EMBL" id="RST75090.1"/>
    </source>
</evidence>
<proteinExistence type="predicted"/>
<dbReference type="Proteomes" id="UP000287156">
    <property type="component" value="Unassembled WGS sequence"/>
</dbReference>
<dbReference type="InterPro" id="IPR020846">
    <property type="entry name" value="MFS_dom"/>
</dbReference>
<evidence type="ECO:0000256" key="5">
    <source>
        <dbReference type="ARBA" id="ARBA00023136"/>
    </source>
</evidence>
<gene>
    <name evidence="8" type="ORF">D4T97_007450</name>
</gene>
<dbReference type="InterPro" id="IPR011701">
    <property type="entry name" value="MFS"/>
</dbReference>
<dbReference type="PANTHER" id="PTHR23504:SF115">
    <property type="entry name" value="MULTIDRUG RESISTANCE PROTEIN 2"/>
    <property type="match status" value="1"/>
</dbReference>
<keyword evidence="5 6" id="KW-0472">Membrane</keyword>
<dbReference type="PANTHER" id="PTHR23504">
    <property type="entry name" value="MAJOR FACILITATOR SUPERFAMILY DOMAIN-CONTAINING PROTEIN 10"/>
    <property type="match status" value="1"/>
</dbReference>
<dbReference type="InterPro" id="IPR036259">
    <property type="entry name" value="MFS_trans_sf"/>
</dbReference>
<protein>
    <submittedName>
        <fullName evidence="8">MFS transporter</fullName>
    </submittedName>
</protein>
<dbReference type="InterPro" id="IPR001958">
    <property type="entry name" value="Tet-R_TetA/multi-R_MdtG-like"/>
</dbReference>
<comment type="caution">
    <text evidence="8">The sequence shown here is derived from an EMBL/GenBank/DDBJ whole genome shotgun (WGS) entry which is preliminary data.</text>
</comment>
<dbReference type="CDD" id="cd17325">
    <property type="entry name" value="MFS_MdtG_SLC18_like"/>
    <property type="match status" value="1"/>
</dbReference>
<dbReference type="GO" id="GO:0005886">
    <property type="term" value="C:plasma membrane"/>
    <property type="evidence" value="ECO:0007669"/>
    <property type="project" value="UniProtKB-SubCell"/>
</dbReference>
<feature type="transmembrane region" description="Helical" evidence="6">
    <location>
        <begin position="301"/>
        <end position="320"/>
    </location>
</feature>
<accession>A0A429Y1J9</accession>
<feature type="transmembrane region" description="Helical" evidence="6">
    <location>
        <begin position="12"/>
        <end position="34"/>
    </location>
</feature>
<feature type="transmembrane region" description="Helical" evidence="6">
    <location>
        <begin position="341"/>
        <end position="358"/>
    </location>
</feature>
<dbReference type="RefSeq" id="WP_126050208.1">
    <property type="nucleotide sequence ID" value="NZ_QYTV02000003.1"/>
</dbReference>
<feature type="transmembrane region" description="Helical" evidence="6">
    <location>
        <begin position="99"/>
        <end position="121"/>
    </location>
</feature>
<feature type="transmembrane region" description="Helical" evidence="6">
    <location>
        <begin position="247"/>
        <end position="266"/>
    </location>
</feature>
<organism evidence="8 9">
    <name type="scientific">Siminovitchia acidinfaciens</name>
    <dbReference type="NCBI Taxonomy" id="2321395"/>
    <lineage>
        <taxon>Bacteria</taxon>
        <taxon>Bacillati</taxon>
        <taxon>Bacillota</taxon>
        <taxon>Bacilli</taxon>
        <taxon>Bacillales</taxon>
        <taxon>Bacillaceae</taxon>
        <taxon>Siminovitchia</taxon>
    </lineage>
</organism>
<dbReference type="PRINTS" id="PR01035">
    <property type="entry name" value="TCRTETA"/>
</dbReference>
<keyword evidence="9" id="KW-1185">Reference proteome</keyword>
<dbReference type="OrthoDB" id="9793283at2"/>
<dbReference type="GO" id="GO:0022857">
    <property type="term" value="F:transmembrane transporter activity"/>
    <property type="evidence" value="ECO:0007669"/>
    <property type="project" value="InterPro"/>
</dbReference>
<sequence length="396" mass="42642">MQPDQKRKMFILMINMFIAIGSFGIIIPILPAYLMSIGQGGTAAGLMIAIFAGAQFIMSPIAGKWTDQYGRRKMIIYGLSGLALSMFIFYFSHSIGVLYFSRVIGGIGAALLIPAIFAYVADITTIEQRAKGNSYISAAMSLGIVVGPGVGGFLADFGLKMPLLVSAIVGVAAVVFSVIVLKESKEGGFQPAEATSDPMVKKLAQSVYKPYFIPLIIVLVMSFGLMAYESIIGLYLDNAFGATPQEIAVMVTVSGVISVIVQLFVVDRLVSFLGEGKVMNIFLAITAAGFLFSTFASSYVLFFIVTLIIFMATSILRPVLNTLISKLAGNEQGFAMGMNNAYMSIGNVLGPLTAGLIYDIHMIYPFLLGLIVLVLTMIVSISWQKRQRLTKKATII</sequence>
<comment type="subcellular location">
    <subcellularLocation>
        <location evidence="1">Cell membrane</location>
        <topology evidence="1">Multi-pass membrane protein</topology>
    </subcellularLocation>
</comment>
<feature type="transmembrane region" description="Helical" evidence="6">
    <location>
        <begin position="364"/>
        <end position="383"/>
    </location>
</feature>
<dbReference type="Pfam" id="PF07690">
    <property type="entry name" value="MFS_1"/>
    <property type="match status" value="1"/>
</dbReference>
<keyword evidence="2" id="KW-0813">Transport</keyword>
<evidence type="ECO:0000256" key="2">
    <source>
        <dbReference type="ARBA" id="ARBA00022448"/>
    </source>
</evidence>
<name>A0A429Y1J9_9BACI</name>
<dbReference type="EMBL" id="QYTV02000003">
    <property type="protein sequence ID" value="RST75090.1"/>
    <property type="molecule type" value="Genomic_DNA"/>
</dbReference>
<dbReference type="PROSITE" id="PS50850">
    <property type="entry name" value="MFS"/>
    <property type="match status" value="1"/>
</dbReference>
<feature type="transmembrane region" description="Helical" evidence="6">
    <location>
        <begin position="211"/>
        <end position="235"/>
    </location>
</feature>
<evidence type="ECO:0000313" key="9">
    <source>
        <dbReference type="Proteomes" id="UP000287156"/>
    </source>
</evidence>
<feature type="transmembrane region" description="Helical" evidence="6">
    <location>
        <begin position="278"/>
        <end position="295"/>
    </location>
</feature>
<evidence type="ECO:0000256" key="4">
    <source>
        <dbReference type="ARBA" id="ARBA00022989"/>
    </source>
</evidence>
<dbReference type="AlphaFoldDB" id="A0A429Y1J9"/>
<evidence type="ECO:0000256" key="3">
    <source>
        <dbReference type="ARBA" id="ARBA00022692"/>
    </source>
</evidence>
<evidence type="ECO:0000256" key="6">
    <source>
        <dbReference type="SAM" id="Phobius"/>
    </source>
</evidence>
<feature type="transmembrane region" description="Helical" evidence="6">
    <location>
        <begin position="40"/>
        <end position="62"/>
    </location>
</feature>
<keyword evidence="3 6" id="KW-0812">Transmembrane</keyword>
<feature type="transmembrane region" description="Helical" evidence="6">
    <location>
        <begin position="74"/>
        <end position="93"/>
    </location>
</feature>
<feature type="domain" description="Major facilitator superfamily (MFS) profile" evidence="7">
    <location>
        <begin position="8"/>
        <end position="388"/>
    </location>
</feature>
<feature type="transmembrane region" description="Helical" evidence="6">
    <location>
        <begin position="133"/>
        <end position="155"/>
    </location>
</feature>
<dbReference type="Gene3D" id="1.20.1250.20">
    <property type="entry name" value="MFS general substrate transporter like domains"/>
    <property type="match status" value="1"/>
</dbReference>
<evidence type="ECO:0000256" key="1">
    <source>
        <dbReference type="ARBA" id="ARBA00004651"/>
    </source>
</evidence>
<dbReference type="SUPFAM" id="SSF103473">
    <property type="entry name" value="MFS general substrate transporter"/>
    <property type="match status" value="1"/>
</dbReference>
<evidence type="ECO:0000259" key="7">
    <source>
        <dbReference type="PROSITE" id="PS50850"/>
    </source>
</evidence>